<dbReference type="AlphaFoldDB" id="A0A9P6QB00"/>
<protein>
    <recommendedName>
        <fullName evidence="13">HAUS augmin-like complex subunit 1</fullName>
    </recommendedName>
</protein>
<dbReference type="EMBL" id="JAAAJB010000190">
    <property type="protein sequence ID" value="KAG0262350.1"/>
    <property type="molecule type" value="Genomic_DNA"/>
</dbReference>
<evidence type="ECO:0000313" key="11">
    <source>
        <dbReference type="EMBL" id="KAG0262350.1"/>
    </source>
</evidence>
<evidence type="ECO:0000256" key="3">
    <source>
        <dbReference type="ARBA" id="ARBA00022490"/>
    </source>
</evidence>
<dbReference type="InterPro" id="IPR026243">
    <property type="entry name" value="HAUS1"/>
</dbReference>
<comment type="caution">
    <text evidence="11">The sequence shown here is derived from an EMBL/GenBank/DDBJ whole genome shotgun (WGS) entry which is preliminary data.</text>
</comment>
<evidence type="ECO:0008006" key="13">
    <source>
        <dbReference type="Google" id="ProtNLM"/>
    </source>
</evidence>
<dbReference type="Proteomes" id="UP000807716">
    <property type="component" value="Unassembled WGS sequence"/>
</dbReference>
<comment type="subcellular location">
    <subcellularLocation>
        <location evidence="1">Cytoplasm</location>
        <location evidence="1">Cytoskeleton</location>
        <location evidence="1">Spindle</location>
    </subcellularLocation>
</comment>
<dbReference type="Pfam" id="PF25762">
    <property type="entry name" value="HAUS1"/>
    <property type="match status" value="1"/>
</dbReference>
<evidence type="ECO:0000256" key="1">
    <source>
        <dbReference type="ARBA" id="ARBA00004186"/>
    </source>
</evidence>
<evidence type="ECO:0000256" key="2">
    <source>
        <dbReference type="ARBA" id="ARBA00005479"/>
    </source>
</evidence>
<keyword evidence="5" id="KW-0493">Microtubule</keyword>
<dbReference type="GO" id="GO:0005829">
    <property type="term" value="C:cytosol"/>
    <property type="evidence" value="ECO:0007669"/>
    <property type="project" value="TreeGrafter"/>
</dbReference>
<evidence type="ECO:0000256" key="6">
    <source>
        <dbReference type="ARBA" id="ARBA00022776"/>
    </source>
</evidence>
<accession>A0A9P6QB00</accession>
<proteinExistence type="inferred from homology"/>
<evidence type="ECO:0000313" key="12">
    <source>
        <dbReference type="Proteomes" id="UP000807716"/>
    </source>
</evidence>
<evidence type="ECO:0000256" key="7">
    <source>
        <dbReference type="ARBA" id="ARBA00023054"/>
    </source>
</evidence>
<keyword evidence="4" id="KW-0132">Cell division</keyword>
<keyword evidence="7" id="KW-0175">Coiled coil</keyword>
<keyword evidence="6" id="KW-0498">Mitosis</keyword>
<evidence type="ECO:0000256" key="8">
    <source>
        <dbReference type="ARBA" id="ARBA00023212"/>
    </source>
</evidence>
<keyword evidence="8" id="KW-0206">Cytoskeleton</keyword>
<reference evidence="11" key="1">
    <citation type="journal article" date="2020" name="Fungal Divers.">
        <title>Resolving the Mortierellaceae phylogeny through synthesis of multi-gene phylogenetics and phylogenomics.</title>
        <authorList>
            <person name="Vandepol N."/>
            <person name="Liber J."/>
            <person name="Desiro A."/>
            <person name="Na H."/>
            <person name="Kennedy M."/>
            <person name="Barry K."/>
            <person name="Grigoriev I.V."/>
            <person name="Miller A.N."/>
            <person name="O'Donnell K."/>
            <person name="Stajich J.E."/>
            <person name="Bonito G."/>
        </authorList>
    </citation>
    <scope>NUCLEOTIDE SEQUENCE</scope>
    <source>
        <strain evidence="11">BC1065</strain>
    </source>
</reference>
<feature type="region of interest" description="Disordered" evidence="10">
    <location>
        <begin position="193"/>
        <end position="236"/>
    </location>
</feature>
<dbReference type="GO" id="GO:0070652">
    <property type="term" value="C:HAUS complex"/>
    <property type="evidence" value="ECO:0007669"/>
    <property type="project" value="InterPro"/>
</dbReference>
<evidence type="ECO:0000256" key="9">
    <source>
        <dbReference type="ARBA" id="ARBA00023306"/>
    </source>
</evidence>
<organism evidence="11 12">
    <name type="scientific">Actinomortierella ambigua</name>
    <dbReference type="NCBI Taxonomy" id="1343610"/>
    <lineage>
        <taxon>Eukaryota</taxon>
        <taxon>Fungi</taxon>
        <taxon>Fungi incertae sedis</taxon>
        <taxon>Mucoromycota</taxon>
        <taxon>Mortierellomycotina</taxon>
        <taxon>Mortierellomycetes</taxon>
        <taxon>Mortierellales</taxon>
        <taxon>Mortierellaceae</taxon>
        <taxon>Actinomortierella</taxon>
    </lineage>
</organism>
<dbReference type="PANTHER" id="PTHR31570:SF1">
    <property type="entry name" value="HAUS AUGMIN-LIKE COMPLEX SUBUNIT 1"/>
    <property type="match status" value="1"/>
</dbReference>
<dbReference type="PANTHER" id="PTHR31570">
    <property type="entry name" value="HAUS AUGMIN-LIKE COMPLEX SUBUNIT 1"/>
    <property type="match status" value="1"/>
</dbReference>
<dbReference type="GO" id="GO:0051225">
    <property type="term" value="P:spindle assembly"/>
    <property type="evidence" value="ECO:0007669"/>
    <property type="project" value="InterPro"/>
</dbReference>
<dbReference type="GO" id="GO:0005874">
    <property type="term" value="C:microtubule"/>
    <property type="evidence" value="ECO:0007669"/>
    <property type="project" value="UniProtKB-KW"/>
</dbReference>
<gene>
    <name evidence="11" type="ORF">DFQ27_002422</name>
</gene>
<dbReference type="OrthoDB" id="5372507at2759"/>
<name>A0A9P6QB00_9FUNG</name>
<sequence length="306" mass="35134">MEWEKIDQWLQQKYAPQAVPFFERNEESLQILSAMIDANQDQDARALRALEEARSYADAYRAESERRQTANRIFGLDKASLSPQAASHLDALVDLAMLLGLDSVSLPSFQQALLHHADQYKAAVQTKNRSQALQTCLDNHLAQANATAQTLHDRLRPQLLRQRDEVDQVQIKIWQRHAELLHQKVDEYQHQLQDIRARQQQQQQQQQQKKHLHSSSSNTHPNHPSPPSPTSSHSQDPIRLAHLQTLQSSIHELELQIADRDQALAVYTELPPDYKLARLKLSEAKFKLEQLLIEQESLMQDLADGL</sequence>
<evidence type="ECO:0000256" key="10">
    <source>
        <dbReference type="SAM" id="MobiDB-lite"/>
    </source>
</evidence>
<evidence type="ECO:0000256" key="4">
    <source>
        <dbReference type="ARBA" id="ARBA00022618"/>
    </source>
</evidence>
<keyword evidence="9" id="KW-0131">Cell cycle</keyword>
<dbReference type="GO" id="GO:0005819">
    <property type="term" value="C:spindle"/>
    <property type="evidence" value="ECO:0007669"/>
    <property type="project" value="UniProtKB-SubCell"/>
</dbReference>
<evidence type="ECO:0000256" key="5">
    <source>
        <dbReference type="ARBA" id="ARBA00022701"/>
    </source>
</evidence>
<keyword evidence="3" id="KW-0963">Cytoplasm</keyword>
<dbReference type="PRINTS" id="PR02087">
    <property type="entry name" value="HAUSAUGMINL1"/>
</dbReference>
<dbReference type="GO" id="GO:0051301">
    <property type="term" value="P:cell division"/>
    <property type="evidence" value="ECO:0007669"/>
    <property type="project" value="UniProtKB-KW"/>
</dbReference>
<keyword evidence="12" id="KW-1185">Reference proteome</keyword>
<comment type="similarity">
    <text evidence="2">Belongs to the HAUS1 family.</text>
</comment>